<keyword evidence="4" id="KW-1185">Reference proteome</keyword>
<feature type="region of interest" description="Disordered" evidence="1">
    <location>
        <begin position="133"/>
        <end position="152"/>
    </location>
</feature>
<evidence type="ECO:0000256" key="1">
    <source>
        <dbReference type="SAM" id="MobiDB-lite"/>
    </source>
</evidence>
<dbReference type="AlphaFoldDB" id="R7UZF2"/>
<dbReference type="HOGENOM" id="CLU_1344392_0_0_1"/>
<organism evidence="2">
    <name type="scientific">Capitella teleta</name>
    <name type="common">Polychaete worm</name>
    <dbReference type="NCBI Taxonomy" id="283909"/>
    <lineage>
        <taxon>Eukaryota</taxon>
        <taxon>Metazoa</taxon>
        <taxon>Spiralia</taxon>
        <taxon>Lophotrochozoa</taxon>
        <taxon>Annelida</taxon>
        <taxon>Polychaeta</taxon>
        <taxon>Sedentaria</taxon>
        <taxon>Scolecida</taxon>
        <taxon>Capitellidae</taxon>
        <taxon>Capitella</taxon>
    </lineage>
</organism>
<feature type="compositionally biased region" description="Basic and acidic residues" evidence="1">
    <location>
        <begin position="99"/>
        <end position="109"/>
    </location>
</feature>
<feature type="region of interest" description="Disordered" evidence="1">
    <location>
        <begin position="17"/>
        <end position="48"/>
    </location>
</feature>
<protein>
    <submittedName>
        <fullName evidence="2 3">Uncharacterized protein</fullName>
    </submittedName>
</protein>
<dbReference type="Proteomes" id="UP000014760">
    <property type="component" value="Unassembled WGS sequence"/>
</dbReference>
<gene>
    <name evidence="2" type="ORF">CAPTEDRAFT_201200</name>
</gene>
<feature type="compositionally biased region" description="Polar residues" evidence="1">
    <location>
        <begin position="75"/>
        <end position="87"/>
    </location>
</feature>
<sequence length="204" mass="22632">MNIKKLWVRAVWLGNGEEVEDDEGACHQYDQTTQEESDGEPEDARRGVKRKRYNDFLYDFDAHGGVLVPEADHPSITSTPKGTTKNLLKSPHSASKAHNKGDEEAHGDDQNDDSEISADETLVRSFAQKLNPKAVKAKVKPHMKSDSRSRPKLAQKLMLSSPKILRGQKAKMQLANTGGQKFAEKRGWVASSLLRALCLPSNRG</sequence>
<dbReference type="EMBL" id="AMQN01020019">
    <property type="status" value="NOT_ANNOTATED_CDS"/>
    <property type="molecule type" value="Genomic_DNA"/>
</dbReference>
<proteinExistence type="predicted"/>
<name>R7UZF2_CAPTE</name>
<reference evidence="3" key="3">
    <citation type="submission" date="2015-06" db="UniProtKB">
        <authorList>
            <consortium name="EnsemblMetazoa"/>
        </authorList>
    </citation>
    <scope>IDENTIFICATION</scope>
</reference>
<accession>R7UZF2</accession>
<evidence type="ECO:0000313" key="3">
    <source>
        <dbReference type="EnsemblMetazoa" id="CapteP201200"/>
    </source>
</evidence>
<evidence type="ECO:0000313" key="4">
    <source>
        <dbReference type="Proteomes" id="UP000014760"/>
    </source>
</evidence>
<dbReference type="EMBL" id="KB296561">
    <property type="protein sequence ID" value="ELU11637.1"/>
    <property type="molecule type" value="Genomic_DNA"/>
</dbReference>
<dbReference type="EnsemblMetazoa" id="CapteT201200">
    <property type="protein sequence ID" value="CapteP201200"/>
    <property type="gene ID" value="CapteG201200"/>
</dbReference>
<reference evidence="4" key="1">
    <citation type="submission" date="2012-12" db="EMBL/GenBank/DDBJ databases">
        <authorList>
            <person name="Hellsten U."/>
            <person name="Grimwood J."/>
            <person name="Chapman J.A."/>
            <person name="Shapiro H."/>
            <person name="Aerts A."/>
            <person name="Otillar R.P."/>
            <person name="Terry A.Y."/>
            <person name="Boore J.L."/>
            <person name="Simakov O."/>
            <person name="Marletaz F."/>
            <person name="Cho S.-J."/>
            <person name="Edsinger-Gonzales E."/>
            <person name="Havlak P."/>
            <person name="Kuo D.-H."/>
            <person name="Larsson T."/>
            <person name="Lv J."/>
            <person name="Arendt D."/>
            <person name="Savage R."/>
            <person name="Osoegawa K."/>
            <person name="de Jong P."/>
            <person name="Lindberg D.R."/>
            <person name="Seaver E.C."/>
            <person name="Weisblat D.A."/>
            <person name="Putnam N.H."/>
            <person name="Grigoriev I.V."/>
            <person name="Rokhsar D.S."/>
        </authorList>
    </citation>
    <scope>NUCLEOTIDE SEQUENCE</scope>
    <source>
        <strain evidence="4">I ESC-2004</strain>
    </source>
</reference>
<reference evidence="2 4" key="2">
    <citation type="journal article" date="2013" name="Nature">
        <title>Insights into bilaterian evolution from three spiralian genomes.</title>
        <authorList>
            <person name="Simakov O."/>
            <person name="Marletaz F."/>
            <person name="Cho S.J."/>
            <person name="Edsinger-Gonzales E."/>
            <person name="Havlak P."/>
            <person name="Hellsten U."/>
            <person name="Kuo D.H."/>
            <person name="Larsson T."/>
            <person name="Lv J."/>
            <person name="Arendt D."/>
            <person name="Savage R."/>
            <person name="Osoegawa K."/>
            <person name="de Jong P."/>
            <person name="Grimwood J."/>
            <person name="Chapman J.A."/>
            <person name="Shapiro H."/>
            <person name="Aerts A."/>
            <person name="Otillar R.P."/>
            <person name="Terry A.Y."/>
            <person name="Boore J.L."/>
            <person name="Grigoriev I.V."/>
            <person name="Lindberg D.R."/>
            <person name="Seaver E.C."/>
            <person name="Weisblat D.A."/>
            <person name="Putnam N.H."/>
            <person name="Rokhsar D.S."/>
        </authorList>
    </citation>
    <scope>NUCLEOTIDE SEQUENCE</scope>
    <source>
        <strain evidence="2 4">I ESC-2004</strain>
    </source>
</reference>
<evidence type="ECO:0000313" key="2">
    <source>
        <dbReference type="EMBL" id="ELU11637.1"/>
    </source>
</evidence>
<feature type="region of interest" description="Disordered" evidence="1">
    <location>
        <begin position="71"/>
        <end position="114"/>
    </location>
</feature>